<sequence length="270" mass="30062">MEKHDCIHWEGKRLTSTVHYPESVLSKSKKFPAVIICHGFTSNRIGVDRLFVKTAQQLSSNGFVVVRFDYSGCGESEGNYGENSFEDLIDQTYAAVSFALELPNVDSDQITLLGHSLGGAVAVHSAARDERVKQLILWSAVGRPFDDIVNIVGEEEYSHLFIKGFVDHLGYSLTTKFLQSLKNSNPLDQLSQFSGDVLLLHGTDDKEIPAHYCGEFFENTQKRPCGKSKIRLIKGANHTFSSIMHFNELITVTSNWLINDSNLMVPGTGF</sequence>
<accession>A0A9X1XFM7</accession>
<dbReference type="PANTHER" id="PTHR43265">
    <property type="entry name" value="ESTERASE ESTD"/>
    <property type="match status" value="1"/>
</dbReference>
<dbReference type="SUPFAM" id="SSF53474">
    <property type="entry name" value="alpha/beta-Hydrolases"/>
    <property type="match status" value="1"/>
</dbReference>
<dbReference type="Proteomes" id="UP001139011">
    <property type="component" value="Unassembled WGS sequence"/>
</dbReference>
<evidence type="ECO:0000259" key="1">
    <source>
        <dbReference type="Pfam" id="PF12146"/>
    </source>
</evidence>
<reference evidence="2" key="1">
    <citation type="submission" date="2021-09" db="EMBL/GenBank/DDBJ databases">
        <title>Genome analysis of Fictibacillus sp. KIGAM418 isolated from marine sediment.</title>
        <authorList>
            <person name="Seo M.-J."/>
            <person name="Cho E.-S."/>
            <person name="Hwang C.Y."/>
        </authorList>
    </citation>
    <scope>NUCLEOTIDE SEQUENCE</scope>
    <source>
        <strain evidence="2">KIGAM418</strain>
    </source>
</reference>
<protein>
    <submittedName>
        <fullName evidence="2">Alpha/beta fold hydrolase</fullName>
    </submittedName>
</protein>
<proteinExistence type="predicted"/>
<organism evidence="2 3">
    <name type="scientific">Fictibacillus marinisediminis</name>
    <dbReference type="NCBI Taxonomy" id="2878389"/>
    <lineage>
        <taxon>Bacteria</taxon>
        <taxon>Bacillati</taxon>
        <taxon>Bacillota</taxon>
        <taxon>Bacilli</taxon>
        <taxon>Bacillales</taxon>
        <taxon>Fictibacillaceae</taxon>
        <taxon>Fictibacillus</taxon>
    </lineage>
</organism>
<dbReference type="RefSeq" id="WP_248253986.1">
    <property type="nucleotide sequence ID" value="NZ_JAIWJX010000002.1"/>
</dbReference>
<evidence type="ECO:0000313" key="2">
    <source>
        <dbReference type="EMBL" id="MCK6258743.1"/>
    </source>
</evidence>
<evidence type="ECO:0000313" key="3">
    <source>
        <dbReference type="Proteomes" id="UP001139011"/>
    </source>
</evidence>
<dbReference type="GO" id="GO:0052689">
    <property type="term" value="F:carboxylic ester hydrolase activity"/>
    <property type="evidence" value="ECO:0007669"/>
    <property type="project" value="TreeGrafter"/>
</dbReference>
<keyword evidence="2" id="KW-0378">Hydrolase</keyword>
<comment type="caution">
    <text evidence="2">The sequence shown here is derived from an EMBL/GenBank/DDBJ whole genome shotgun (WGS) entry which is preliminary data.</text>
</comment>
<dbReference type="EMBL" id="JAIWJX010000002">
    <property type="protein sequence ID" value="MCK6258743.1"/>
    <property type="molecule type" value="Genomic_DNA"/>
</dbReference>
<dbReference type="InterPro" id="IPR053145">
    <property type="entry name" value="AB_hydrolase_Est10"/>
</dbReference>
<name>A0A9X1XFM7_9BACL</name>
<feature type="domain" description="Serine aminopeptidase S33" evidence="1">
    <location>
        <begin position="33"/>
        <end position="142"/>
    </location>
</feature>
<dbReference type="InterPro" id="IPR022742">
    <property type="entry name" value="Hydrolase_4"/>
</dbReference>
<dbReference type="AlphaFoldDB" id="A0A9X1XFM7"/>
<dbReference type="Pfam" id="PF12146">
    <property type="entry name" value="Hydrolase_4"/>
    <property type="match status" value="1"/>
</dbReference>
<gene>
    <name evidence="2" type="ORF">LCY76_19430</name>
</gene>
<dbReference type="PANTHER" id="PTHR43265:SF1">
    <property type="entry name" value="ESTERASE ESTD"/>
    <property type="match status" value="1"/>
</dbReference>
<dbReference type="InterPro" id="IPR029058">
    <property type="entry name" value="AB_hydrolase_fold"/>
</dbReference>
<keyword evidence="3" id="KW-1185">Reference proteome</keyword>
<dbReference type="Gene3D" id="3.40.50.1820">
    <property type="entry name" value="alpha/beta hydrolase"/>
    <property type="match status" value="1"/>
</dbReference>